<evidence type="ECO:0000256" key="5">
    <source>
        <dbReference type="ARBA" id="ARBA00023125"/>
    </source>
</evidence>
<dbReference type="GO" id="GO:0008270">
    <property type="term" value="F:zinc ion binding"/>
    <property type="evidence" value="ECO:0007669"/>
    <property type="project" value="InterPro"/>
</dbReference>
<sequence length="495" mass="55528">METLSDALKFTTLKSVAIVQLLAIHSMRSPSGTCLLMSQRQWHQLTGVMGCIALGAFFANASGLGTSIWHLSGLAIRQCLELGLHRPRKSDDQDPDDEQHRTRLFWSVYIFERKTALVLGRPFALSDDDIEVDLPTNVCVELSMADDMDQLNKHESSHRTTLSFHRFHIQLYQIHGQIRRVLRHVRGSVPSQSIHEVESLLITLDAWRQQMLETYSTEAQCVHDRSRQRRDLTLTEPNTSGSWEPTSYAGYHAAPPDRQRLIDVERSELLLEHHKAKRTLLQALMIEGRGHFPFSKVHFLACANASGQICQLYRRLHRLRSTPFTLRDLHAVFVAGFTLVYCIFAYPGVPPAESASDLGACSTVLYVITEQWPGAKRYRDAFEMVTEKLREYTANTQGDHHPSASAGTHDASMISSSPAGYAPLATADWYQTESSTQPPFPLTPQTNPSAFEADGLVFPTSGPDLLELDTDDFQKLLADVGLDWFKDVPNGLGTQ</sequence>
<dbReference type="GO" id="GO:0043565">
    <property type="term" value="F:sequence-specific DNA binding"/>
    <property type="evidence" value="ECO:0007669"/>
    <property type="project" value="TreeGrafter"/>
</dbReference>
<comment type="subcellular location">
    <subcellularLocation>
        <location evidence="1">Nucleus</location>
    </subcellularLocation>
</comment>
<comment type="caution">
    <text evidence="10">The sequence shown here is derived from an EMBL/GenBank/DDBJ whole genome shotgun (WGS) entry which is preliminary data.</text>
</comment>
<evidence type="ECO:0000256" key="1">
    <source>
        <dbReference type="ARBA" id="ARBA00004123"/>
    </source>
</evidence>
<reference evidence="10 11" key="1">
    <citation type="journal article" date="2018" name="BMC Genomics">
        <title>Genomic evidence for intraspecific hybridization in a clonal and extremely halotolerant yeast.</title>
        <authorList>
            <person name="Gostincar C."/>
            <person name="Stajich J.E."/>
            <person name="Zupancic J."/>
            <person name="Zalar P."/>
            <person name="Gunde-Cimerman N."/>
        </authorList>
    </citation>
    <scope>NUCLEOTIDE SEQUENCE [LARGE SCALE GENOMIC DNA]</scope>
    <source>
        <strain evidence="10 11">EXF-2788</strain>
    </source>
</reference>
<keyword evidence="3" id="KW-0862">Zinc</keyword>
<dbReference type="InterPro" id="IPR052202">
    <property type="entry name" value="Yeast_MetPath_Reg"/>
</dbReference>
<keyword evidence="4" id="KW-0805">Transcription regulation</keyword>
<dbReference type="GO" id="GO:0005634">
    <property type="term" value="C:nucleus"/>
    <property type="evidence" value="ECO:0007669"/>
    <property type="project" value="UniProtKB-SubCell"/>
</dbReference>
<feature type="region of interest" description="Disordered" evidence="8">
    <location>
        <begin position="394"/>
        <end position="414"/>
    </location>
</feature>
<dbReference type="PANTHER" id="PTHR47782:SF12">
    <property type="entry name" value="ZN(II)2CYS6 TRANSCRIPTION FACTOR (EUROFUNG)"/>
    <property type="match status" value="1"/>
</dbReference>
<dbReference type="Pfam" id="PF04082">
    <property type="entry name" value="Fungal_trans"/>
    <property type="match status" value="1"/>
</dbReference>
<dbReference type="VEuPathDB" id="FungiDB:BTJ68_11622"/>
<evidence type="ECO:0000256" key="3">
    <source>
        <dbReference type="ARBA" id="ARBA00022833"/>
    </source>
</evidence>
<evidence type="ECO:0000256" key="4">
    <source>
        <dbReference type="ARBA" id="ARBA00023015"/>
    </source>
</evidence>
<evidence type="ECO:0000256" key="2">
    <source>
        <dbReference type="ARBA" id="ARBA00022723"/>
    </source>
</evidence>
<keyword evidence="5" id="KW-0238">DNA-binding</keyword>
<dbReference type="GO" id="GO:0000981">
    <property type="term" value="F:DNA-binding transcription factor activity, RNA polymerase II-specific"/>
    <property type="evidence" value="ECO:0007669"/>
    <property type="project" value="TreeGrafter"/>
</dbReference>
<evidence type="ECO:0000313" key="11">
    <source>
        <dbReference type="Proteomes" id="UP000268823"/>
    </source>
</evidence>
<dbReference type="Proteomes" id="UP000268823">
    <property type="component" value="Unassembled WGS sequence"/>
</dbReference>
<dbReference type="GO" id="GO:0006351">
    <property type="term" value="P:DNA-templated transcription"/>
    <property type="evidence" value="ECO:0007669"/>
    <property type="project" value="InterPro"/>
</dbReference>
<dbReference type="SMART" id="SM00906">
    <property type="entry name" value="Fungal_trans"/>
    <property type="match status" value="1"/>
</dbReference>
<evidence type="ECO:0000259" key="9">
    <source>
        <dbReference type="SMART" id="SM00906"/>
    </source>
</evidence>
<dbReference type="GO" id="GO:0045944">
    <property type="term" value="P:positive regulation of transcription by RNA polymerase II"/>
    <property type="evidence" value="ECO:0007669"/>
    <property type="project" value="TreeGrafter"/>
</dbReference>
<evidence type="ECO:0000256" key="8">
    <source>
        <dbReference type="SAM" id="MobiDB-lite"/>
    </source>
</evidence>
<dbReference type="OrthoDB" id="3876351at2759"/>
<feature type="region of interest" description="Disordered" evidence="8">
    <location>
        <begin position="226"/>
        <end position="249"/>
    </location>
</feature>
<name>A0A3M7FGN2_HORWE</name>
<proteinExistence type="predicted"/>
<protein>
    <recommendedName>
        <fullName evidence="9">Xylanolytic transcriptional activator regulatory domain-containing protein</fullName>
    </recommendedName>
</protein>
<evidence type="ECO:0000256" key="7">
    <source>
        <dbReference type="ARBA" id="ARBA00023242"/>
    </source>
</evidence>
<evidence type="ECO:0000256" key="6">
    <source>
        <dbReference type="ARBA" id="ARBA00023163"/>
    </source>
</evidence>
<feature type="domain" description="Xylanolytic transcriptional activator regulatory" evidence="9">
    <location>
        <begin position="68"/>
        <end position="141"/>
    </location>
</feature>
<dbReference type="CDD" id="cd12148">
    <property type="entry name" value="fungal_TF_MHR"/>
    <property type="match status" value="1"/>
</dbReference>
<dbReference type="EMBL" id="QWIR01000088">
    <property type="protein sequence ID" value="RMY87837.1"/>
    <property type="molecule type" value="Genomic_DNA"/>
</dbReference>
<dbReference type="AlphaFoldDB" id="A0A3M7FGN2"/>
<organism evidence="10 11">
    <name type="scientific">Hortaea werneckii</name>
    <name type="common">Black yeast</name>
    <name type="synonym">Cladosporium werneckii</name>
    <dbReference type="NCBI Taxonomy" id="91943"/>
    <lineage>
        <taxon>Eukaryota</taxon>
        <taxon>Fungi</taxon>
        <taxon>Dikarya</taxon>
        <taxon>Ascomycota</taxon>
        <taxon>Pezizomycotina</taxon>
        <taxon>Dothideomycetes</taxon>
        <taxon>Dothideomycetidae</taxon>
        <taxon>Mycosphaerellales</taxon>
        <taxon>Teratosphaeriaceae</taxon>
        <taxon>Hortaea</taxon>
    </lineage>
</organism>
<dbReference type="PANTHER" id="PTHR47782">
    <property type="entry name" value="ZN(II)2CYS6 TRANSCRIPTION FACTOR (EUROFUNG)-RELATED"/>
    <property type="match status" value="1"/>
</dbReference>
<evidence type="ECO:0000313" key="10">
    <source>
        <dbReference type="EMBL" id="RMY87837.1"/>
    </source>
</evidence>
<accession>A0A3M7FGN2</accession>
<dbReference type="InterPro" id="IPR007219">
    <property type="entry name" value="XnlR_reg_dom"/>
</dbReference>
<gene>
    <name evidence="10" type="ORF">D0861_05175</name>
</gene>
<keyword evidence="7" id="KW-0539">Nucleus</keyword>
<keyword evidence="6" id="KW-0804">Transcription</keyword>
<feature type="compositionally biased region" description="Polar residues" evidence="8">
    <location>
        <begin position="235"/>
        <end position="245"/>
    </location>
</feature>
<keyword evidence="2" id="KW-0479">Metal-binding</keyword>